<dbReference type="CDD" id="cd03807">
    <property type="entry name" value="GT4_WbnK-like"/>
    <property type="match status" value="1"/>
</dbReference>
<dbReference type="Pfam" id="PF00534">
    <property type="entry name" value="Glycos_transf_1"/>
    <property type="match status" value="1"/>
</dbReference>
<dbReference type="EMBL" id="CP017708">
    <property type="protein sequence ID" value="AOY81706.1"/>
    <property type="molecule type" value="Genomic_DNA"/>
</dbReference>
<dbReference type="EC" id="2.4.-.-" evidence="3"/>
<accession>A0A1D9G256</accession>
<feature type="domain" description="Glycosyltransferase subfamily 4-like N-terminal" evidence="2">
    <location>
        <begin position="12"/>
        <end position="176"/>
    </location>
</feature>
<keyword evidence="3" id="KW-0328">Glycosyltransferase</keyword>
<proteinExistence type="predicted"/>
<evidence type="ECO:0000259" key="1">
    <source>
        <dbReference type="Pfam" id="PF00534"/>
    </source>
</evidence>
<evidence type="ECO:0000259" key="2">
    <source>
        <dbReference type="Pfam" id="PF13439"/>
    </source>
</evidence>
<keyword evidence="3" id="KW-0808">Transferase</keyword>
<dbReference type="AlphaFoldDB" id="A0A1D9G256"/>
<dbReference type="SUPFAM" id="SSF53756">
    <property type="entry name" value="UDP-Glycosyltransferase/glycogen phosphorylase"/>
    <property type="match status" value="1"/>
</dbReference>
<organism evidence="3 4">
    <name type="scientific">Moorena producens (strain JHB)</name>
    <dbReference type="NCBI Taxonomy" id="1454205"/>
    <lineage>
        <taxon>Bacteria</taxon>
        <taxon>Bacillati</taxon>
        <taxon>Cyanobacteriota</taxon>
        <taxon>Cyanophyceae</taxon>
        <taxon>Coleofasciculales</taxon>
        <taxon>Coleofasciculaceae</taxon>
        <taxon>Moorena</taxon>
    </lineage>
</organism>
<dbReference type="Proteomes" id="UP000176944">
    <property type="component" value="Chromosome"/>
</dbReference>
<dbReference type="GO" id="GO:0016757">
    <property type="term" value="F:glycosyltransferase activity"/>
    <property type="evidence" value="ECO:0007669"/>
    <property type="project" value="UniProtKB-KW"/>
</dbReference>
<reference evidence="4" key="1">
    <citation type="submission" date="2016-10" db="EMBL/GenBank/DDBJ databases">
        <title>Comparative genomics uncovers the prolific and rare metabolic potential of the cyanobacterial genus Moorea.</title>
        <authorList>
            <person name="Leao T."/>
            <person name="Castelao G."/>
            <person name="Korobeynikov A."/>
            <person name="Monroe E.A."/>
            <person name="Podell S."/>
            <person name="Glukhov E."/>
            <person name="Allen E."/>
            <person name="Gerwick W.H."/>
            <person name="Gerwick L."/>
        </authorList>
    </citation>
    <scope>NUCLEOTIDE SEQUENCE [LARGE SCALE GENOMIC DNA]</scope>
    <source>
        <strain evidence="4">JHB</strain>
    </source>
</reference>
<dbReference type="Pfam" id="PF13439">
    <property type="entry name" value="Glyco_transf_4"/>
    <property type="match status" value="1"/>
</dbReference>
<dbReference type="PANTHER" id="PTHR12526">
    <property type="entry name" value="GLYCOSYLTRANSFERASE"/>
    <property type="match status" value="1"/>
</dbReference>
<name>A0A1D9G256_MOOP1</name>
<dbReference type="Gene3D" id="3.40.50.2000">
    <property type="entry name" value="Glycogen Phosphorylase B"/>
    <property type="match status" value="2"/>
</dbReference>
<feature type="domain" description="Glycosyl transferase family 1" evidence="1">
    <location>
        <begin position="187"/>
        <end position="353"/>
    </location>
</feature>
<gene>
    <name evidence="3" type="ORF">BJP36_19120</name>
</gene>
<sequence length="380" mass="41665">MKILYLTTGVSIGGAELMLYHLLSKINRNRFSPVVLSLMGRDTVGDRIESLGIPVEHIGLEPGKVPSLKALSSLINTVNTLKPDLIQGWMYHGNIAAKLASSFYYYKIPLLWSIHHSVYSLSSENKMTASLIRSGAIISKFIQGICFVSNQSKLQHEALGYSSQNSCVIPNGFDTSLFKPSLEARAAFRSELGLSEQSVLIGLIGRYHPMKDHPNFIRAASLLVKEFPDVHFIMVGTEVDQDNKFLSSLIQDLGLSNHIHLLGERSDIPRLTAALDINTLASAYGEAFPLVIGEAMSSCVPCVVTDVGDSAWIVGNTGRVVPPRNSEALARAWKELILMGNEGRKALGKAARSRIIDSFSINSVVAQYESLYELILSQYL</sequence>
<dbReference type="InterPro" id="IPR028098">
    <property type="entry name" value="Glyco_trans_4-like_N"/>
</dbReference>
<protein>
    <submittedName>
        <fullName evidence="3">Glycosyltransferase</fullName>
        <ecNumber evidence="3">2.4.-.-</ecNumber>
    </submittedName>
</protein>
<evidence type="ECO:0000313" key="3">
    <source>
        <dbReference type="EMBL" id="AOY81706.1"/>
    </source>
</evidence>
<evidence type="ECO:0000313" key="4">
    <source>
        <dbReference type="Proteomes" id="UP000176944"/>
    </source>
</evidence>
<dbReference type="InterPro" id="IPR001296">
    <property type="entry name" value="Glyco_trans_1"/>
</dbReference>